<reference evidence="2 3" key="1">
    <citation type="submission" date="2021-05" db="EMBL/GenBank/DDBJ databases">
        <title>Novel species in genus Arthrobacter.</title>
        <authorList>
            <person name="Zhang G."/>
        </authorList>
    </citation>
    <scope>NUCLEOTIDE SEQUENCE [LARGE SCALE GENOMIC DNA]</scope>
    <source>
        <strain evidence="3">zg-ZUI227</strain>
    </source>
</reference>
<name>A0A975QZW0_9MICC</name>
<accession>A0A975QZW0</accession>
<dbReference type="Proteomes" id="UP000676885">
    <property type="component" value="Chromosome"/>
</dbReference>
<feature type="region of interest" description="Disordered" evidence="1">
    <location>
        <begin position="92"/>
        <end position="123"/>
    </location>
</feature>
<sequence>MPARKKVDRDEFARLHKAGLTQKELAEHFGVNPATLWRIQKELGLSGGHQPLPAERRERIQAMVNDGWPWAEIKRTEGAHRDTMLRYFPGTQWTPAQANEHRVGTKNARKRGAAIKQANRRAV</sequence>
<evidence type="ECO:0000313" key="2">
    <source>
        <dbReference type="EMBL" id="QWC10310.1"/>
    </source>
</evidence>
<protein>
    <submittedName>
        <fullName evidence="2">Helix-turn-helix domain-containing protein</fullName>
    </submittedName>
</protein>
<gene>
    <name evidence="2" type="ORF">KKR91_01250</name>
</gene>
<proteinExistence type="predicted"/>
<dbReference type="RefSeq" id="WP_210231498.1">
    <property type="nucleotide sequence ID" value="NZ_CP076022.1"/>
</dbReference>
<keyword evidence="3" id="KW-1185">Reference proteome</keyword>
<dbReference type="AlphaFoldDB" id="A0A975QZW0"/>
<evidence type="ECO:0000313" key="3">
    <source>
        <dbReference type="Proteomes" id="UP000676885"/>
    </source>
</evidence>
<dbReference type="Gene3D" id="1.10.10.60">
    <property type="entry name" value="Homeodomain-like"/>
    <property type="match status" value="1"/>
</dbReference>
<dbReference type="KEGG" id="ajg:KKR91_01250"/>
<feature type="compositionally biased region" description="Basic residues" evidence="1">
    <location>
        <begin position="107"/>
        <end position="123"/>
    </location>
</feature>
<organism evidence="2 3">
    <name type="scientific">Arthrobacter jiangjiafuii</name>
    <dbReference type="NCBI Taxonomy" id="2817475"/>
    <lineage>
        <taxon>Bacteria</taxon>
        <taxon>Bacillati</taxon>
        <taxon>Actinomycetota</taxon>
        <taxon>Actinomycetes</taxon>
        <taxon>Micrococcales</taxon>
        <taxon>Micrococcaceae</taxon>
        <taxon>Arthrobacter</taxon>
    </lineage>
</organism>
<dbReference type="EMBL" id="CP076022">
    <property type="protein sequence ID" value="QWC10310.1"/>
    <property type="molecule type" value="Genomic_DNA"/>
</dbReference>
<evidence type="ECO:0000256" key="1">
    <source>
        <dbReference type="SAM" id="MobiDB-lite"/>
    </source>
</evidence>